<feature type="signal peptide" evidence="2">
    <location>
        <begin position="1"/>
        <end position="19"/>
    </location>
</feature>
<reference evidence="3 4" key="1">
    <citation type="journal article" date="2006" name="Nature">
        <title>Insights from the genome of the biotrophic fungal plant pathogen Ustilago maydis.</title>
        <authorList>
            <person name="Kamper J."/>
            <person name="Kahmann R."/>
            <person name="Bolker M."/>
            <person name="Ma L.J."/>
            <person name="Brefort T."/>
            <person name="Saville B.J."/>
            <person name="Banuett F."/>
            <person name="Kronstad J.W."/>
            <person name="Gold S.E."/>
            <person name="Muller O."/>
            <person name="Perlin M.H."/>
            <person name="Wosten H.A."/>
            <person name="de Vries R."/>
            <person name="Ruiz-Herrera J."/>
            <person name="Reynaga-Pena C.G."/>
            <person name="Snetselaar K."/>
            <person name="McCann M."/>
            <person name="Perez-Martin J."/>
            <person name="Feldbrugge M."/>
            <person name="Basse C.W."/>
            <person name="Steinberg G."/>
            <person name="Ibeas J.I."/>
            <person name="Holloman W."/>
            <person name="Guzman P."/>
            <person name="Farman M."/>
            <person name="Stajich J.E."/>
            <person name="Sentandreu R."/>
            <person name="Gonzalez-Prieto J.M."/>
            <person name="Kennell J.C."/>
            <person name="Molina L."/>
            <person name="Schirawski J."/>
            <person name="Mendoza-Mendoza A."/>
            <person name="Greilinger D."/>
            <person name="Munch K."/>
            <person name="Rossel N."/>
            <person name="Scherer M."/>
            <person name="Vranes M."/>
            <person name="Ladendorf O."/>
            <person name="Vincon V."/>
            <person name="Fuchs U."/>
            <person name="Sandrock B."/>
            <person name="Meng S."/>
            <person name="Ho E.C."/>
            <person name="Cahill M.J."/>
            <person name="Boyce K.J."/>
            <person name="Klose J."/>
            <person name="Klosterman S.J."/>
            <person name="Deelstra H.J."/>
            <person name="Ortiz-Castellanos L."/>
            <person name="Li W."/>
            <person name="Sanchez-Alonso P."/>
            <person name="Schreier P.H."/>
            <person name="Hauser-Hahn I."/>
            <person name="Vaupel M."/>
            <person name="Koopmann E."/>
            <person name="Friedrich G."/>
            <person name="Voss H."/>
            <person name="Schluter T."/>
            <person name="Margolis J."/>
            <person name="Platt D."/>
            <person name="Swimmer C."/>
            <person name="Gnirke A."/>
            <person name="Chen F."/>
            <person name="Vysotskaia V."/>
            <person name="Mannhaupt G."/>
            <person name="Guldener U."/>
            <person name="Munsterkotter M."/>
            <person name="Haase D."/>
            <person name="Oesterheld M."/>
            <person name="Mewes H.W."/>
            <person name="Mauceli E.W."/>
            <person name="DeCaprio D."/>
            <person name="Wade C.M."/>
            <person name="Butler J."/>
            <person name="Young S."/>
            <person name="Jaffe D.B."/>
            <person name="Calvo S."/>
            <person name="Nusbaum C."/>
            <person name="Galagan J."/>
            <person name="Birren B.W."/>
        </authorList>
    </citation>
    <scope>NUCLEOTIDE SEQUENCE [LARGE SCALE GENOMIC DNA]</scope>
    <source>
        <strain evidence="4">DSM 14603 / FGSC 9021 / UM521</strain>
    </source>
</reference>
<keyword evidence="4" id="KW-1185">Reference proteome</keyword>
<dbReference type="AlphaFoldDB" id="A0A0D1DTB8"/>
<dbReference type="KEGG" id="uma:UMAG_06223"/>
<evidence type="ECO:0000256" key="1">
    <source>
        <dbReference type="SAM" id="MobiDB-lite"/>
    </source>
</evidence>
<dbReference type="Proteomes" id="UP000000561">
    <property type="component" value="Chromosome 22"/>
</dbReference>
<dbReference type="GeneID" id="23565885"/>
<organism evidence="3 4">
    <name type="scientific">Mycosarcoma maydis</name>
    <name type="common">Corn smut fungus</name>
    <name type="synonym">Ustilago maydis</name>
    <dbReference type="NCBI Taxonomy" id="5270"/>
    <lineage>
        <taxon>Eukaryota</taxon>
        <taxon>Fungi</taxon>
        <taxon>Dikarya</taxon>
        <taxon>Basidiomycota</taxon>
        <taxon>Ustilaginomycotina</taxon>
        <taxon>Ustilaginomycetes</taxon>
        <taxon>Ustilaginales</taxon>
        <taxon>Ustilaginaceae</taxon>
        <taxon>Mycosarcoma</taxon>
    </lineage>
</organism>
<dbReference type="VEuPathDB" id="FungiDB:UMAG_06223"/>
<evidence type="ECO:0000313" key="3">
    <source>
        <dbReference type="EMBL" id="KIS65845.1"/>
    </source>
</evidence>
<name>A0A0D1DTB8_MYCMD</name>
<feature type="compositionally biased region" description="Polar residues" evidence="1">
    <location>
        <begin position="106"/>
        <end position="115"/>
    </location>
</feature>
<dbReference type="STRING" id="237631.A0A0D1DTB8"/>
<dbReference type="RefSeq" id="XP_011392579.1">
    <property type="nucleotide sequence ID" value="XM_011394277.1"/>
</dbReference>
<feature type="compositionally biased region" description="Low complexity" evidence="1">
    <location>
        <begin position="85"/>
        <end position="99"/>
    </location>
</feature>
<gene>
    <name evidence="3" type="ORF">UMAG_06223</name>
</gene>
<feature type="region of interest" description="Disordered" evidence="1">
    <location>
        <begin position="58"/>
        <end position="186"/>
    </location>
</feature>
<feature type="chain" id="PRO_5002240430" evidence="2">
    <location>
        <begin position="20"/>
        <end position="216"/>
    </location>
</feature>
<keyword evidence="2" id="KW-0732">Signal</keyword>
<accession>A0A0D1DTB8</accession>
<proteinExistence type="predicted"/>
<evidence type="ECO:0000256" key="2">
    <source>
        <dbReference type="SAM" id="SignalP"/>
    </source>
</evidence>
<dbReference type="eggNOG" id="ENOG502REA4">
    <property type="taxonomic scope" value="Eukaryota"/>
</dbReference>
<dbReference type="InParanoid" id="A0A0D1DTB8"/>
<dbReference type="EMBL" id="CM003161">
    <property type="protein sequence ID" value="KIS65845.1"/>
    <property type="molecule type" value="Genomic_DNA"/>
</dbReference>
<sequence>MRLDVLFIALALTASSALAAPTPTPGLGDGLKRLASKVSGKSSESSFKDAPLYAPEYVPHPRYPEYGNHAQTPKDFKGRGKNKLSDTSSSGSSDYATASREMESARWTSSPSRSPSAERGHDQQPVNYPPPPQMHGSGGYHYYPPGGVAPGQHYGGYPQAPTPQPYVPMQYSRSAHGTGTFDDPYNPVPVRQPTYANTGLPVREEDHYTYHHEYHW</sequence>
<evidence type="ECO:0000313" key="4">
    <source>
        <dbReference type="Proteomes" id="UP000000561"/>
    </source>
</evidence>
<protein>
    <submittedName>
        <fullName evidence="3">Uncharacterized protein</fullName>
    </submittedName>
</protein>